<organism evidence="4 5">
    <name type="scientific">Candidatus Allofournierella pullistercoris</name>
    <dbReference type="NCBI Taxonomy" id="2838597"/>
    <lineage>
        <taxon>Bacteria</taxon>
        <taxon>Bacillati</taxon>
        <taxon>Bacillota</taxon>
        <taxon>Clostridia</taxon>
        <taxon>Eubacteriales</taxon>
        <taxon>Oscillospiraceae</taxon>
        <taxon>Allofournierella</taxon>
    </lineage>
</organism>
<sequence length="427" mass="47876">MISIIVPVYKVEKFLRPCVDSILAQTFRDFELILVDDGSPDGCPALCDAYAVQDSRVRVIHQKNGGLSCARNTGIDAAQGAYLAFVDSDDWVHPEYLSQMYQAITSQQADLVICSVEDRTLEGPSFVPPHLSQPAQAGCFSGSQLLGAMLQPSGTYYRVSWNKLYDARLWQTLRFPVGQIGEDDATAPYYLMASKRVVCLDTPLYYYRLSPESICRSDAQPRNFDWVSAKLEWLEFFTQHQPQLADQTLALAVQQFLQLIAQFHSQPNRWDLTIKRTAMQWRLHKLKSQILHCTALSWRTRLSALRWIYHPFPIPKAQHPRAGLVLPGDFQPTQLGQTSASRGGEYTALCSAIFKTAQAQSCQELVVFAPDTAAFAKLASQQKQILILPCAASHRKQMKQISRLGVSNLATPTHPDTAQRLLAELQS</sequence>
<dbReference type="AlphaFoldDB" id="A0A948T282"/>
<dbReference type="Proteomes" id="UP000713596">
    <property type="component" value="Unassembled WGS sequence"/>
</dbReference>
<evidence type="ECO:0000256" key="2">
    <source>
        <dbReference type="ARBA" id="ARBA00022679"/>
    </source>
</evidence>
<dbReference type="Gene3D" id="3.90.550.10">
    <property type="entry name" value="Spore Coat Polysaccharide Biosynthesis Protein SpsA, Chain A"/>
    <property type="match status" value="1"/>
</dbReference>
<reference evidence="4" key="1">
    <citation type="journal article" date="2021" name="PeerJ">
        <title>Extensive microbial diversity within the chicken gut microbiome revealed by metagenomics and culture.</title>
        <authorList>
            <person name="Gilroy R."/>
            <person name="Ravi A."/>
            <person name="Getino M."/>
            <person name="Pursley I."/>
            <person name="Horton D.L."/>
            <person name="Alikhan N.F."/>
            <person name="Baker D."/>
            <person name="Gharbi K."/>
            <person name="Hall N."/>
            <person name="Watson M."/>
            <person name="Adriaenssens E.M."/>
            <person name="Foster-Nyarko E."/>
            <person name="Jarju S."/>
            <person name="Secka A."/>
            <person name="Antonio M."/>
            <person name="Oren A."/>
            <person name="Chaudhuri R.R."/>
            <person name="La Ragione R."/>
            <person name="Hildebrand F."/>
            <person name="Pallen M.J."/>
        </authorList>
    </citation>
    <scope>NUCLEOTIDE SEQUENCE</scope>
    <source>
        <strain evidence="4">B5_2728</strain>
    </source>
</reference>
<evidence type="ECO:0000259" key="3">
    <source>
        <dbReference type="Pfam" id="PF00535"/>
    </source>
</evidence>
<proteinExistence type="predicted"/>
<dbReference type="PANTHER" id="PTHR22916:SF51">
    <property type="entry name" value="GLYCOSYLTRANSFERASE EPSH-RELATED"/>
    <property type="match status" value="1"/>
</dbReference>
<dbReference type="EMBL" id="JAHLFP010000031">
    <property type="protein sequence ID" value="MBU3806027.1"/>
    <property type="molecule type" value="Genomic_DNA"/>
</dbReference>
<dbReference type="Pfam" id="PF00535">
    <property type="entry name" value="Glycos_transf_2"/>
    <property type="match status" value="1"/>
</dbReference>
<protein>
    <submittedName>
        <fullName evidence="4">Glycosyltransferase</fullName>
    </submittedName>
</protein>
<accession>A0A948T282</accession>
<dbReference type="SUPFAM" id="SSF53448">
    <property type="entry name" value="Nucleotide-diphospho-sugar transferases"/>
    <property type="match status" value="1"/>
</dbReference>
<dbReference type="GO" id="GO:0016757">
    <property type="term" value="F:glycosyltransferase activity"/>
    <property type="evidence" value="ECO:0007669"/>
    <property type="project" value="UniProtKB-KW"/>
</dbReference>
<name>A0A948T282_9FIRM</name>
<evidence type="ECO:0000313" key="4">
    <source>
        <dbReference type="EMBL" id="MBU3806027.1"/>
    </source>
</evidence>
<keyword evidence="2" id="KW-0808">Transferase</keyword>
<dbReference type="CDD" id="cd00761">
    <property type="entry name" value="Glyco_tranf_GTA_type"/>
    <property type="match status" value="1"/>
</dbReference>
<dbReference type="InterPro" id="IPR001173">
    <property type="entry name" value="Glyco_trans_2-like"/>
</dbReference>
<evidence type="ECO:0000256" key="1">
    <source>
        <dbReference type="ARBA" id="ARBA00022676"/>
    </source>
</evidence>
<dbReference type="InterPro" id="IPR029044">
    <property type="entry name" value="Nucleotide-diphossugar_trans"/>
</dbReference>
<keyword evidence="1" id="KW-0328">Glycosyltransferase</keyword>
<feature type="domain" description="Glycosyltransferase 2-like" evidence="3">
    <location>
        <begin position="3"/>
        <end position="131"/>
    </location>
</feature>
<evidence type="ECO:0000313" key="5">
    <source>
        <dbReference type="Proteomes" id="UP000713596"/>
    </source>
</evidence>
<dbReference type="PANTHER" id="PTHR22916">
    <property type="entry name" value="GLYCOSYLTRANSFERASE"/>
    <property type="match status" value="1"/>
</dbReference>
<reference evidence="4" key="2">
    <citation type="submission" date="2021-04" db="EMBL/GenBank/DDBJ databases">
        <authorList>
            <person name="Gilroy R."/>
        </authorList>
    </citation>
    <scope>NUCLEOTIDE SEQUENCE</scope>
    <source>
        <strain evidence="4">B5_2728</strain>
    </source>
</reference>
<gene>
    <name evidence="4" type="ORF">H9882_03950</name>
</gene>
<comment type="caution">
    <text evidence="4">The sequence shown here is derived from an EMBL/GenBank/DDBJ whole genome shotgun (WGS) entry which is preliminary data.</text>
</comment>